<dbReference type="InterPro" id="IPR036812">
    <property type="entry name" value="NAD(P)_OxRdtase_dom_sf"/>
</dbReference>
<dbReference type="SUPFAM" id="SSF51430">
    <property type="entry name" value="NAD(P)-linked oxidoreductase"/>
    <property type="match status" value="1"/>
</dbReference>
<dbReference type="Gene3D" id="3.20.20.100">
    <property type="entry name" value="NADP-dependent oxidoreductase domain"/>
    <property type="match status" value="1"/>
</dbReference>
<dbReference type="Gene3D" id="3.30.70.20">
    <property type="match status" value="1"/>
</dbReference>
<dbReference type="PRINTS" id="PR00069">
    <property type="entry name" value="ALDKETRDTASE"/>
</dbReference>
<gene>
    <name evidence="2" type="ORF">P4S50_10410</name>
</gene>
<dbReference type="Pfam" id="PF00248">
    <property type="entry name" value="Aldo_ket_red"/>
    <property type="match status" value="1"/>
</dbReference>
<organism evidence="2 3">
    <name type="scientific">Tepidibacter hydrothermalis</name>
    <dbReference type="NCBI Taxonomy" id="3036126"/>
    <lineage>
        <taxon>Bacteria</taxon>
        <taxon>Bacillati</taxon>
        <taxon>Bacillota</taxon>
        <taxon>Clostridia</taxon>
        <taxon>Peptostreptococcales</taxon>
        <taxon>Peptostreptococcaceae</taxon>
        <taxon>Tepidibacter</taxon>
    </lineage>
</organism>
<dbReference type="EMBL" id="CP120733">
    <property type="protein sequence ID" value="WFD08810.1"/>
    <property type="molecule type" value="Genomic_DNA"/>
</dbReference>
<dbReference type="Proteomes" id="UP001222800">
    <property type="component" value="Chromosome"/>
</dbReference>
<dbReference type="InterPro" id="IPR020471">
    <property type="entry name" value="AKR"/>
</dbReference>
<dbReference type="CDD" id="cd19100">
    <property type="entry name" value="AKR_unchar"/>
    <property type="match status" value="1"/>
</dbReference>
<dbReference type="RefSeq" id="WP_277730727.1">
    <property type="nucleotide sequence ID" value="NZ_CP120733.1"/>
</dbReference>
<sequence length="316" mass="35488">MEYNILGKSGFKVSKMCFGGLTIGPLQRNFSAEDGAKIIIEAFERGVNFIDTAELYGTYKHINEAFKSYQRDKITLITKSYSYSKETAEKSLKKAMEEMNTDYIDGFLLHEQESEHTLRGHWEAIEYFIKMKEKGYIRSVGISTHTVAAVKAASKLEEIDIIHPIVNKAGIGIHDGSIEDMIGAIKEAKKNNIGIYAMKPLGGGNLIHSYDEALDFSLNLDILDSIAIGMQSKEEVIANICKFEGREIPQNIKQKLNNKKRELKIANWCERCGACVAKCQHNALSIIDDKVVIDKSKCVLCGYCSKYCKDFCIKII</sequence>
<evidence type="ECO:0000259" key="1">
    <source>
        <dbReference type="PROSITE" id="PS51379"/>
    </source>
</evidence>
<dbReference type="SUPFAM" id="SSF54862">
    <property type="entry name" value="4Fe-4S ferredoxins"/>
    <property type="match status" value="1"/>
</dbReference>
<dbReference type="PANTHER" id="PTHR43312:SF1">
    <property type="entry name" value="NADP-DEPENDENT OXIDOREDUCTASE DOMAIN-CONTAINING PROTEIN"/>
    <property type="match status" value="1"/>
</dbReference>
<feature type="domain" description="4Fe-4S ferredoxin-type" evidence="1">
    <location>
        <begin position="259"/>
        <end position="288"/>
    </location>
</feature>
<protein>
    <submittedName>
        <fullName evidence="2">Aldo/keto reductase</fullName>
    </submittedName>
</protein>
<dbReference type="InterPro" id="IPR023210">
    <property type="entry name" value="NADP_OxRdtase_dom"/>
</dbReference>
<keyword evidence="3" id="KW-1185">Reference proteome</keyword>
<feature type="domain" description="4Fe-4S ferredoxin-type" evidence="1">
    <location>
        <begin position="289"/>
        <end position="316"/>
    </location>
</feature>
<dbReference type="InterPro" id="IPR053135">
    <property type="entry name" value="AKR2_Oxidoreductase"/>
</dbReference>
<name>A0ABY8E7E1_9FIRM</name>
<dbReference type="PANTHER" id="PTHR43312">
    <property type="entry name" value="D-THREO-ALDOSE 1-DEHYDROGENASE"/>
    <property type="match status" value="1"/>
</dbReference>
<evidence type="ECO:0000313" key="3">
    <source>
        <dbReference type="Proteomes" id="UP001222800"/>
    </source>
</evidence>
<reference evidence="2 3" key="1">
    <citation type="submission" date="2023-03" db="EMBL/GenBank/DDBJ databases">
        <title>Complete genome sequence of Tepidibacter sp. SWIR-1, isolated from a deep-sea hydrothermal vent.</title>
        <authorList>
            <person name="Li X."/>
        </authorList>
    </citation>
    <scope>NUCLEOTIDE SEQUENCE [LARGE SCALE GENOMIC DNA]</scope>
    <source>
        <strain evidence="2 3">SWIR-1</strain>
    </source>
</reference>
<proteinExistence type="predicted"/>
<dbReference type="InterPro" id="IPR017896">
    <property type="entry name" value="4Fe4S_Fe-S-bd"/>
</dbReference>
<accession>A0ABY8E7E1</accession>
<dbReference type="PROSITE" id="PS51379">
    <property type="entry name" value="4FE4S_FER_2"/>
    <property type="match status" value="2"/>
</dbReference>
<evidence type="ECO:0000313" key="2">
    <source>
        <dbReference type="EMBL" id="WFD08810.1"/>
    </source>
</evidence>